<dbReference type="CDD" id="cd02440">
    <property type="entry name" value="AdoMet_MTases"/>
    <property type="match status" value="1"/>
</dbReference>
<dbReference type="Gene3D" id="3.40.50.150">
    <property type="entry name" value="Vaccinia Virus protein VP39"/>
    <property type="match status" value="1"/>
</dbReference>
<reference evidence="1 2" key="1">
    <citation type="journal article" date="2013" name="PLoS Genet.">
        <title>The genome and development-dependent transcriptomes of Pyronema confluens: a window into fungal evolution.</title>
        <authorList>
            <person name="Traeger S."/>
            <person name="Altegoer F."/>
            <person name="Freitag M."/>
            <person name="Gabaldon T."/>
            <person name="Kempken F."/>
            <person name="Kumar A."/>
            <person name="Marcet-Houben M."/>
            <person name="Poggeler S."/>
            <person name="Stajich J.E."/>
            <person name="Nowrousian M."/>
        </authorList>
    </citation>
    <scope>NUCLEOTIDE SEQUENCE [LARGE SCALE GENOMIC DNA]</scope>
    <source>
        <strain evidence="2">CBS 100304</strain>
        <tissue evidence="1">Vegetative mycelium</tissue>
    </source>
</reference>
<keyword evidence="2" id="KW-1185">Reference proteome</keyword>
<gene>
    <name evidence="1" type="ORF">PCON_09500</name>
</gene>
<sequence length="247" mass="27637">MSNVVSYNTSTASLTSSLNEYIFENGRRYHAYYGTDKNPMPTDDLEQDRLDIHHELMLRLMDGELHLAPLNNPHRILDVGTGTGIWCIDAADKYPSSEVIGTDLSCTKPGGWCEMAEVSLPTHCDDDTAKPGNPTLKWCDAMIEAMEKINRPFPSSVQQLTDKLEKAGYVDPVGLWPKDRRLKEVGGMALMTCETGFEAYGMQIFTKALGLGTEEAKKICKDALEDVKKKSTHLYCCFWVAYGRKPE</sequence>
<evidence type="ECO:0000313" key="1">
    <source>
        <dbReference type="EMBL" id="CCX30899.1"/>
    </source>
</evidence>
<name>U4LFM0_PYROM</name>
<dbReference type="STRING" id="1076935.U4LFM0"/>
<dbReference type="GO" id="GO:0008168">
    <property type="term" value="F:methyltransferase activity"/>
    <property type="evidence" value="ECO:0007669"/>
    <property type="project" value="TreeGrafter"/>
</dbReference>
<accession>U4LFM0</accession>
<dbReference type="Proteomes" id="UP000018144">
    <property type="component" value="Unassembled WGS sequence"/>
</dbReference>
<dbReference type="InterPro" id="IPR029063">
    <property type="entry name" value="SAM-dependent_MTases_sf"/>
</dbReference>
<protein>
    <recommendedName>
        <fullName evidence="3">S-adenosyl-L-methionine-dependent methyltransferase</fullName>
    </recommendedName>
</protein>
<dbReference type="PANTHER" id="PTHR43591:SF24">
    <property type="entry name" value="2-METHOXY-6-POLYPRENYL-1,4-BENZOQUINOL METHYLASE, MITOCHONDRIAL"/>
    <property type="match status" value="1"/>
</dbReference>
<evidence type="ECO:0000313" key="2">
    <source>
        <dbReference type="Proteomes" id="UP000018144"/>
    </source>
</evidence>
<dbReference type="OrthoDB" id="2013972at2759"/>
<dbReference type="EMBL" id="HF935497">
    <property type="protein sequence ID" value="CCX30899.1"/>
    <property type="molecule type" value="Genomic_DNA"/>
</dbReference>
<dbReference type="PANTHER" id="PTHR43591">
    <property type="entry name" value="METHYLTRANSFERASE"/>
    <property type="match status" value="1"/>
</dbReference>
<dbReference type="SUPFAM" id="SSF53335">
    <property type="entry name" value="S-adenosyl-L-methionine-dependent methyltransferases"/>
    <property type="match status" value="2"/>
</dbReference>
<dbReference type="Pfam" id="PF13489">
    <property type="entry name" value="Methyltransf_23"/>
    <property type="match status" value="1"/>
</dbReference>
<dbReference type="OMA" id="GMWANDN"/>
<proteinExistence type="predicted"/>
<organism evidence="1 2">
    <name type="scientific">Pyronema omphalodes (strain CBS 100304)</name>
    <name type="common">Pyronema confluens</name>
    <dbReference type="NCBI Taxonomy" id="1076935"/>
    <lineage>
        <taxon>Eukaryota</taxon>
        <taxon>Fungi</taxon>
        <taxon>Dikarya</taxon>
        <taxon>Ascomycota</taxon>
        <taxon>Pezizomycotina</taxon>
        <taxon>Pezizomycetes</taxon>
        <taxon>Pezizales</taxon>
        <taxon>Pyronemataceae</taxon>
        <taxon>Pyronema</taxon>
    </lineage>
</organism>
<evidence type="ECO:0008006" key="3">
    <source>
        <dbReference type="Google" id="ProtNLM"/>
    </source>
</evidence>
<dbReference type="AlphaFoldDB" id="U4LFM0"/>